<protein>
    <submittedName>
        <fullName evidence="1">Uncharacterized protein</fullName>
    </submittedName>
</protein>
<evidence type="ECO:0000313" key="2">
    <source>
        <dbReference type="Proteomes" id="UP000037029"/>
    </source>
</evidence>
<organism evidence="1 2">
    <name type="scientific">Sphingobium yanoikuyae</name>
    <name type="common">Sphingomonas yanoikuyae</name>
    <dbReference type="NCBI Taxonomy" id="13690"/>
    <lineage>
        <taxon>Bacteria</taxon>
        <taxon>Pseudomonadati</taxon>
        <taxon>Pseudomonadota</taxon>
        <taxon>Alphaproteobacteria</taxon>
        <taxon>Sphingomonadales</taxon>
        <taxon>Sphingomonadaceae</taxon>
        <taxon>Sphingobium</taxon>
    </lineage>
</organism>
<reference evidence="1 2" key="1">
    <citation type="submission" date="2017-04" db="EMBL/GenBank/DDBJ databases">
        <title>Characterization, genome and methylation analysis of a phthalic acid esters degrading strain Sphingobium yanoikuyae SHJ.</title>
        <authorList>
            <person name="Feng L."/>
        </authorList>
    </citation>
    <scope>NUCLEOTIDE SEQUENCE [LARGE SCALE GENOMIC DNA]</scope>
    <source>
        <strain evidence="1 2">SHJ</strain>
    </source>
</reference>
<accession>A0A0J9CV86</accession>
<gene>
    <name evidence="1" type="ORF">BV87_19670</name>
</gene>
<sequence>MSRAVALSPDQQSGKAGFKALVKAFGGQDAAAEESGVRRQKISDMGLANVAEYPTLDLIDLLEDRTVGLPGWPHVTGWLCRRRGGVFVPLPQGGADADGMMRTVAEMAAEFGDVSRAVADAVCPHGPDGEEVNAAEARTALAALDDLDRVSAQLRHKLQSKIKGGQ</sequence>
<dbReference type="AlphaFoldDB" id="A0A0J9CV86"/>
<name>A0A0J9CV86_SPHYA</name>
<proteinExistence type="predicted"/>
<dbReference type="EMBL" id="CP020925">
    <property type="protein sequence ID" value="ATP20375.1"/>
    <property type="molecule type" value="Genomic_DNA"/>
</dbReference>
<dbReference type="Proteomes" id="UP000037029">
    <property type="component" value="Chromosome"/>
</dbReference>
<evidence type="ECO:0000313" key="1">
    <source>
        <dbReference type="EMBL" id="ATP20375.1"/>
    </source>
</evidence>
<dbReference type="RefSeq" id="WP_048939049.1">
    <property type="nucleotide sequence ID" value="NZ_CALUBW010000220.1"/>
</dbReference>